<evidence type="ECO:0000313" key="3">
    <source>
        <dbReference type="Proteomes" id="UP000481583"/>
    </source>
</evidence>
<dbReference type="AlphaFoldDB" id="A0A6G4UCA4"/>
<comment type="caution">
    <text evidence="2">The sequence shown here is derived from an EMBL/GenBank/DDBJ whole genome shotgun (WGS) entry which is preliminary data.</text>
</comment>
<dbReference type="EMBL" id="JAAKZV010000280">
    <property type="protein sequence ID" value="NGN69306.1"/>
    <property type="molecule type" value="Genomic_DNA"/>
</dbReference>
<evidence type="ECO:0000256" key="1">
    <source>
        <dbReference type="SAM" id="MobiDB-lite"/>
    </source>
</evidence>
<keyword evidence="3" id="KW-1185">Reference proteome</keyword>
<dbReference type="RefSeq" id="WP_165244124.1">
    <property type="nucleotide sequence ID" value="NZ_JAAKZV010000280.1"/>
</dbReference>
<accession>A0A6G4UCA4</accession>
<gene>
    <name evidence="2" type="ORF">G5C51_36145</name>
</gene>
<sequence>MRELGKLTAEDMEALEHPVPVTNHGRPVAWLVPMDAGERRRAELIAAGRLRPATVPEALRRRRPLPSRPDGASLSEALVEMRESEGR</sequence>
<organism evidence="2 3">
    <name type="scientific">Streptomyces coryli</name>
    <dbReference type="NCBI Taxonomy" id="1128680"/>
    <lineage>
        <taxon>Bacteria</taxon>
        <taxon>Bacillati</taxon>
        <taxon>Actinomycetota</taxon>
        <taxon>Actinomycetes</taxon>
        <taxon>Kitasatosporales</taxon>
        <taxon>Streptomycetaceae</taxon>
        <taxon>Streptomyces</taxon>
    </lineage>
</organism>
<feature type="region of interest" description="Disordered" evidence="1">
    <location>
        <begin position="58"/>
        <end position="87"/>
    </location>
</feature>
<proteinExistence type="predicted"/>
<reference evidence="2 3" key="1">
    <citation type="submission" date="2020-02" db="EMBL/GenBank/DDBJ databases">
        <title>Whole-genome analyses of novel actinobacteria.</title>
        <authorList>
            <person name="Sahin N."/>
        </authorList>
    </citation>
    <scope>NUCLEOTIDE SEQUENCE [LARGE SCALE GENOMIC DNA]</scope>
    <source>
        <strain evidence="2 3">A7024</strain>
    </source>
</reference>
<dbReference type="Proteomes" id="UP000481583">
    <property type="component" value="Unassembled WGS sequence"/>
</dbReference>
<protein>
    <submittedName>
        <fullName evidence="2">Type II toxin-antitoxin system Phd/YefM family antitoxin</fullName>
    </submittedName>
</protein>
<name>A0A6G4UCA4_9ACTN</name>
<evidence type="ECO:0000313" key="2">
    <source>
        <dbReference type="EMBL" id="NGN69306.1"/>
    </source>
</evidence>